<dbReference type="GO" id="GO:0015244">
    <property type="term" value="F:fluconazole transmembrane transporter activity"/>
    <property type="evidence" value="ECO:0007669"/>
    <property type="project" value="TreeGrafter"/>
</dbReference>
<feature type="transmembrane region" description="Helical" evidence="5">
    <location>
        <begin position="94"/>
        <end position="115"/>
    </location>
</feature>
<keyword evidence="8" id="KW-1185">Reference proteome</keyword>
<dbReference type="EMBL" id="JAOPEN010000003">
    <property type="protein sequence ID" value="KAJ4859528.1"/>
    <property type="molecule type" value="Genomic_DNA"/>
</dbReference>
<feature type="transmembrane region" description="Helical" evidence="5">
    <location>
        <begin position="164"/>
        <end position="182"/>
    </location>
</feature>
<dbReference type="GeneID" id="80866414"/>
<evidence type="ECO:0000256" key="5">
    <source>
        <dbReference type="SAM" id="Phobius"/>
    </source>
</evidence>
<protein>
    <submittedName>
        <fullName evidence="7">Major facilitator superfamily domain-containing protein</fullName>
    </submittedName>
</protein>
<dbReference type="PROSITE" id="PS50850">
    <property type="entry name" value="MFS"/>
    <property type="match status" value="1"/>
</dbReference>
<comment type="subcellular location">
    <subcellularLocation>
        <location evidence="1">Membrane</location>
        <topology evidence="1">Multi-pass membrane protein</topology>
    </subcellularLocation>
</comment>
<dbReference type="Pfam" id="PF07690">
    <property type="entry name" value="MFS_1"/>
    <property type="match status" value="1"/>
</dbReference>
<feature type="transmembrane region" description="Helical" evidence="5">
    <location>
        <begin position="221"/>
        <end position="244"/>
    </location>
</feature>
<evidence type="ECO:0000259" key="6">
    <source>
        <dbReference type="PROSITE" id="PS50850"/>
    </source>
</evidence>
<feature type="domain" description="Major facilitator superfamily (MFS) profile" evidence="6">
    <location>
        <begin position="95"/>
        <end position="536"/>
    </location>
</feature>
<evidence type="ECO:0000256" key="4">
    <source>
        <dbReference type="ARBA" id="ARBA00023136"/>
    </source>
</evidence>
<evidence type="ECO:0000313" key="8">
    <source>
        <dbReference type="Proteomes" id="UP001140511"/>
    </source>
</evidence>
<dbReference type="GO" id="GO:0005886">
    <property type="term" value="C:plasma membrane"/>
    <property type="evidence" value="ECO:0007669"/>
    <property type="project" value="TreeGrafter"/>
</dbReference>
<keyword evidence="3 5" id="KW-1133">Transmembrane helix</keyword>
<feature type="transmembrane region" description="Helical" evidence="5">
    <location>
        <begin position="497"/>
        <end position="523"/>
    </location>
</feature>
<organism evidence="7 8">
    <name type="scientific">Trichoderma breve</name>
    <dbReference type="NCBI Taxonomy" id="2034170"/>
    <lineage>
        <taxon>Eukaryota</taxon>
        <taxon>Fungi</taxon>
        <taxon>Dikarya</taxon>
        <taxon>Ascomycota</taxon>
        <taxon>Pezizomycotina</taxon>
        <taxon>Sordariomycetes</taxon>
        <taxon>Hypocreomycetidae</taxon>
        <taxon>Hypocreales</taxon>
        <taxon>Hypocreaceae</taxon>
        <taxon>Trichoderma</taxon>
    </lineage>
</organism>
<dbReference type="GO" id="GO:1990961">
    <property type="term" value="P:xenobiotic detoxification by transmembrane export across the plasma membrane"/>
    <property type="evidence" value="ECO:0007669"/>
    <property type="project" value="TreeGrafter"/>
</dbReference>
<dbReference type="SUPFAM" id="SSF103473">
    <property type="entry name" value="MFS general substrate transporter"/>
    <property type="match status" value="1"/>
</dbReference>
<name>A0A9W9BGL9_9HYPO</name>
<feature type="transmembrane region" description="Helical" evidence="5">
    <location>
        <begin position="411"/>
        <end position="429"/>
    </location>
</feature>
<feature type="transmembrane region" description="Helical" evidence="5">
    <location>
        <begin position="368"/>
        <end position="390"/>
    </location>
</feature>
<gene>
    <name evidence="7" type="ORF">T069G_04516</name>
</gene>
<dbReference type="PANTHER" id="PTHR23502:SF23">
    <property type="entry name" value="FLUCONAZOLE RESISTANCE PROTEIN 1"/>
    <property type="match status" value="1"/>
</dbReference>
<keyword evidence="2 5" id="KW-0812">Transmembrane</keyword>
<feature type="transmembrane region" description="Helical" evidence="5">
    <location>
        <begin position="329"/>
        <end position="348"/>
    </location>
</feature>
<feature type="transmembrane region" description="Helical" evidence="5">
    <location>
        <begin position="188"/>
        <end position="209"/>
    </location>
</feature>
<dbReference type="Proteomes" id="UP001140511">
    <property type="component" value="Unassembled WGS sequence"/>
</dbReference>
<keyword evidence="4 5" id="KW-0472">Membrane</keyword>
<feature type="transmembrane region" description="Helical" evidence="5">
    <location>
        <begin position="256"/>
        <end position="273"/>
    </location>
</feature>
<comment type="caution">
    <text evidence="7">The sequence shown here is derived from an EMBL/GenBank/DDBJ whole genome shotgun (WGS) entry which is preliminary data.</text>
</comment>
<feature type="transmembrane region" description="Helical" evidence="5">
    <location>
        <begin position="435"/>
        <end position="460"/>
    </location>
</feature>
<proteinExistence type="predicted"/>
<evidence type="ECO:0000256" key="2">
    <source>
        <dbReference type="ARBA" id="ARBA00022692"/>
    </source>
</evidence>
<dbReference type="AlphaFoldDB" id="A0A9W9BGL9"/>
<accession>A0A9W9BGL9</accession>
<evidence type="ECO:0000256" key="3">
    <source>
        <dbReference type="ARBA" id="ARBA00022989"/>
    </source>
</evidence>
<feature type="transmembrane region" description="Helical" evidence="5">
    <location>
        <begin position="472"/>
        <end position="491"/>
    </location>
</feature>
<dbReference type="RefSeq" id="XP_056028584.1">
    <property type="nucleotide sequence ID" value="XM_056171726.1"/>
</dbReference>
<evidence type="ECO:0000256" key="1">
    <source>
        <dbReference type="ARBA" id="ARBA00004141"/>
    </source>
</evidence>
<dbReference type="InterPro" id="IPR020846">
    <property type="entry name" value="MFS_dom"/>
</dbReference>
<dbReference type="InterPro" id="IPR011701">
    <property type="entry name" value="MFS"/>
</dbReference>
<dbReference type="InterPro" id="IPR036259">
    <property type="entry name" value="MFS_trans_sf"/>
</dbReference>
<reference evidence="7" key="1">
    <citation type="submission" date="2022-09" db="EMBL/GenBank/DDBJ databases">
        <title>Chromosome-level assembly of Trichoderma breve T069, a fungus used in development of biopesticide product.</title>
        <authorList>
            <person name="Lin R."/>
            <person name="Liu T."/>
        </authorList>
    </citation>
    <scope>NUCLEOTIDE SEQUENCE</scope>
    <source>
        <strain evidence="7">T069</strain>
    </source>
</reference>
<sequence length="536" mass="58858">MSLSGRLSVLDIFRDSPAGQILRLISRGRLAKYPEEADDFEAPDLNLPLSSDLGKPVATRSSTEAGSQNFKLVSWYTENDPANPLNWSLAKKGWISTVLFFYSFAGYIGASLYAASAPDISHIFGVNNVVTGLGLAIYVFAYGIGPMLFSLLSEIPSIGRNWPYIISFAIFVLLCVPTSLVNNFGGLLVLRFLLGFFCSPCLATVGASYSDMFGPKELPYVTAIWGGGTTMAPALGPLIGGVAVEAMDWHWSSWELLWLSTPILVAMFFALPETSSDSILLKRAQRLRIITRQNFLRSESEFRQSQLKPSQIAFDTLVKPWEINALDPAILFSTFYLGLNYGTFYSFFESFPLVYGDIYKFDLTQVGLCYLSVLVGFALAIPSLCLYFWFIAPKRHAKLDVIPPEDCLYPGLYGTMLIPVGLFLFAWTSRESVHWIVSLIGVAIALTGTLIITQVICVYLPFSYPKYAGSLFAANGLARSFFAGAAILFSPPMFEKLGIAGGVSLLAGFSVICSGGLFVLYHFGASLRQRSRFTSL</sequence>
<evidence type="ECO:0000313" key="7">
    <source>
        <dbReference type="EMBL" id="KAJ4859528.1"/>
    </source>
</evidence>
<dbReference type="PANTHER" id="PTHR23502">
    <property type="entry name" value="MAJOR FACILITATOR SUPERFAMILY"/>
    <property type="match status" value="1"/>
</dbReference>
<dbReference type="Gene3D" id="1.20.1250.20">
    <property type="entry name" value="MFS general substrate transporter like domains"/>
    <property type="match status" value="1"/>
</dbReference>